<dbReference type="AlphaFoldDB" id="A0AAD7YA20"/>
<evidence type="ECO:0000313" key="2">
    <source>
        <dbReference type="EMBL" id="KAJ8708275.1"/>
    </source>
</evidence>
<name>A0AAD7YA20_MYTSE</name>
<keyword evidence="1" id="KW-0732">Signal</keyword>
<dbReference type="EMBL" id="JARGEI010000026">
    <property type="protein sequence ID" value="KAJ8708275.1"/>
    <property type="molecule type" value="Genomic_DNA"/>
</dbReference>
<accession>A0AAD7YA20</accession>
<evidence type="ECO:0000256" key="1">
    <source>
        <dbReference type="SAM" id="SignalP"/>
    </source>
</evidence>
<keyword evidence="3" id="KW-1185">Reference proteome</keyword>
<dbReference type="Pfam" id="PF16062">
    <property type="entry name" value="MavL-like"/>
    <property type="match status" value="1"/>
</dbReference>
<reference evidence="2" key="1">
    <citation type="submission" date="2023-03" db="EMBL/GenBank/DDBJ databases">
        <title>Chromosome-level genomes of two armyworms, Mythimna separata and Mythimna loreyi, provide insights into the biosynthesis and reception of sex pheromones.</title>
        <authorList>
            <person name="Zhao H."/>
        </authorList>
    </citation>
    <scope>NUCLEOTIDE SEQUENCE</scope>
    <source>
        <strain evidence="2">BeijingLab</strain>
        <tissue evidence="2">Pupa</tissue>
    </source>
</reference>
<sequence length="536" mass="60559">MTTVRGTLIYACFLISSTHQLMMDFQNYPWCKPDWCLPSMSKGTNELLRQCADLPEEQATGDVDELIARSKAFPIPFPIETVRVEKLKERRPLEQLKQNMVSTYPLVHERVLRLMADFLIYKREFGSSKEKDLYRDMGVPQLIDRILTKRAVVFLNAEDSYVLLSGEEGYEGWESIGTEYQRPPLLLQDCLSYDEIKLSALVCVSGHTECINDGNRFNSGSVKETDIETHAVIIGAIGPRFERPLRMDCEDILVTAEQNVLERGYGEQRTRTAQQAWRQLWADFYQVPSYTYTQLTSDETIVNNGEPTSEYTARFVRLARPERLFDNEVYYKRINVLAETVLIEADDRARLEGKMAYVNVIGCGLGVWKVSRHQVDVYVLTVMERTQHLLRQGSLQHVSKVNFAYITPSDPVFEMFSNSSGSGSKAVHTTFFEHKGHPEGGIKVQIQRREPSAKLTGKDKGKLLVMTYPWDGNAHPGNEFWAGSLSGSGDPAAASSTQVSELHNAHINPGLRAARTQVASNSGLHSLHEHCRLQAA</sequence>
<dbReference type="InterPro" id="IPR032063">
    <property type="entry name" value="MavL-like"/>
</dbReference>
<dbReference type="Proteomes" id="UP001231518">
    <property type="component" value="Chromosome 25"/>
</dbReference>
<gene>
    <name evidence="2" type="ORF">PYW07_010400</name>
</gene>
<protein>
    <submittedName>
        <fullName evidence="2">Uncharacterized protein</fullName>
    </submittedName>
</protein>
<evidence type="ECO:0000313" key="3">
    <source>
        <dbReference type="Proteomes" id="UP001231518"/>
    </source>
</evidence>
<comment type="caution">
    <text evidence="2">The sequence shown here is derived from an EMBL/GenBank/DDBJ whole genome shotgun (WGS) entry which is preliminary data.</text>
</comment>
<feature type="signal peptide" evidence="1">
    <location>
        <begin position="1"/>
        <end position="20"/>
    </location>
</feature>
<proteinExistence type="predicted"/>
<organism evidence="2 3">
    <name type="scientific">Mythimna separata</name>
    <name type="common">Oriental armyworm</name>
    <name type="synonym">Pseudaletia separata</name>
    <dbReference type="NCBI Taxonomy" id="271217"/>
    <lineage>
        <taxon>Eukaryota</taxon>
        <taxon>Metazoa</taxon>
        <taxon>Ecdysozoa</taxon>
        <taxon>Arthropoda</taxon>
        <taxon>Hexapoda</taxon>
        <taxon>Insecta</taxon>
        <taxon>Pterygota</taxon>
        <taxon>Neoptera</taxon>
        <taxon>Endopterygota</taxon>
        <taxon>Lepidoptera</taxon>
        <taxon>Glossata</taxon>
        <taxon>Ditrysia</taxon>
        <taxon>Noctuoidea</taxon>
        <taxon>Noctuidae</taxon>
        <taxon>Noctuinae</taxon>
        <taxon>Hadenini</taxon>
        <taxon>Mythimna</taxon>
    </lineage>
</organism>
<feature type="chain" id="PRO_5042284240" evidence="1">
    <location>
        <begin position="21"/>
        <end position="536"/>
    </location>
</feature>